<keyword evidence="2" id="KW-1185">Reference proteome</keyword>
<evidence type="ECO:0000313" key="1">
    <source>
        <dbReference type="EMBL" id="AIA83122.1"/>
    </source>
</evidence>
<protein>
    <submittedName>
        <fullName evidence="1">Putative phage protein</fullName>
    </submittedName>
</protein>
<accession>A0A060BQW3</accession>
<organism evidence="1 2">
    <name type="scientific">Podophage Lau218</name>
    <dbReference type="NCBI Taxonomy" id="2784187"/>
    <lineage>
        <taxon>Viruses</taxon>
        <taxon>Duplodnaviria</taxon>
        <taxon>Heunggongvirae</taxon>
        <taxon>Uroviricota</taxon>
        <taxon>Caudoviricetes</taxon>
        <taxon>Autographivirales</taxon>
        <taxon>Lauvirus</taxon>
        <taxon>Lauvirus lau218</taxon>
    </lineage>
</organism>
<dbReference type="Proteomes" id="UP000204596">
    <property type="component" value="Segment"/>
</dbReference>
<reference evidence="1 2" key="1">
    <citation type="submission" date="2014-01" db="EMBL/GenBank/DDBJ databases">
        <title>Sulfur oxidation genes in diverse deep-sea viruses.</title>
        <authorList>
            <person name="Anantharaman K."/>
            <person name="Duhaime M.B."/>
            <person name="Breier J.A."/>
            <person name="Toner B.M."/>
            <person name="Dick G.J."/>
        </authorList>
    </citation>
    <scope>NUCLEOTIDE SEQUENCE [LARGE SCALE GENOMIC DNA]</scope>
    <source>
        <strain evidence="1 2">Abe</strain>
    </source>
</reference>
<name>A0A060BQW3_9CAUD</name>
<sequence>MKNNKIKEKSVNNWFPQAVGEDGRPLTNEEKSKWWYIVGTFSRNDNTAEFGYGDYPEYIRYVKCKVFAETIRKAQNKAKKENEDIGFFGGRFGMSVYSHEELEGLDREPDIRGILFAMRYK</sequence>
<dbReference type="EMBL" id="KJ183191">
    <property type="protein sequence ID" value="AIA83122.1"/>
    <property type="molecule type" value="Genomic_DNA"/>
</dbReference>
<dbReference type="RefSeq" id="YP_009042138.1">
    <property type="nucleotide sequence ID" value="NC_024329.1"/>
</dbReference>
<dbReference type="GeneID" id="26673028"/>
<evidence type="ECO:0000313" key="2">
    <source>
        <dbReference type="Proteomes" id="UP000204596"/>
    </source>
</evidence>
<dbReference type="KEGG" id="vg:26673028"/>
<proteinExistence type="predicted"/>